<evidence type="ECO:0000256" key="2">
    <source>
        <dbReference type="ARBA" id="ARBA00006181"/>
    </source>
</evidence>
<dbReference type="PANTHER" id="PTHR13348:SF0">
    <property type="entry name" value="RIBONUCLEASE P PROTEIN SUBUNIT P29"/>
    <property type="match status" value="1"/>
</dbReference>
<dbReference type="SUPFAM" id="SSF101744">
    <property type="entry name" value="Rof/RNase P subunit-like"/>
    <property type="match status" value="1"/>
</dbReference>
<proteinExistence type="inferred from homology"/>
<dbReference type="GO" id="GO:0005634">
    <property type="term" value="C:nucleus"/>
    <property type="evidence" value="ECO:0007669"/>
    <property type="project" value="UniProtKB-SubCell"/>
</dbReference>
<feature type="compositionally biased region" description="Polar residues" evidence="3">
    <location>
        <begin position="1"/>
        <end position="18"/>
    </location>
</feature>
<dbReference type="GO" id="GO:0006364">
    <property type="term" value="P:rRNA processing"/>
    <property type="evidence" value="ECO:0007669"/>
    <property type="project" value="TreeGrafter"/>
</dbReference>
<reference evidence="4" key="1">
    <citation type="submission" date="2021-01" db="EMBL/GenBank/DDBJ databases">
        <authorList>
            <person name="Corre E."/>
            <person name="Pelletier E."/>
            <person name="Niang G."/>
            <person name="Scheremetjew M."/>
            <person name="Finn R."/>
            <person name="Kale V."/>
            <person name="Holt S."/>
            <person name="Cochrane G."/>
            <person name="Meng A."/>
            <person name="Brown T."/>
            <person name="Cohen L."/>
        </authorList>
    </citation>
    <scope>NUCLEOTIDE SEQUENCE</scope>
    <source>
        <strain evidence="4">NIES-2562</strain>
    </source>
</reference>
<dbReference type="EMBL" id="HBIB01032042">
    <property type="protein sequence ID" value="CAE0258486.1"/>
    <property type="molecule type" value="Transcribed_RNA"/>
</dbReference>
<dbReference type="Pfam" id="PF01868">
    <property type="entry name" value="RNase_P-MRP_p29"/>
    <property type="match status" value="1"/>
</dbReference>
<dbReference type="AlphaFoldDB" id="A0A7S3DI07"/>
<dbReference type="InterPro" id="IPR002730">
    <property type="entry name" value="Rpp29/RNP1"/>
</dbReference>
<evidence type="ECO:0000256" key="1">
    <source>
        <dbReference type="ARBA" id="ARBA00004123"/>
    </source>
</evidence>
<dbReference type="InterPro" id="IPR023534">
    <property type="entry name" value="Rof/RNase_P-like"/>
</dbReference>
<dbReference type="InterPro" id="IPR016848">
    <property type="entry name" value="RNase_P/MRP_Rpp29-subunit"/>
</dbReference>
<dbReference type="GO" id="GO:0001682">
    <property type="term" value="P:tRNA 5'-leader removal"/>
    <property type="evidence" value="ECO:0007669"/>
    <property type="project" value="InterPro"/>
</dbReference>
<accession>A0A7S3DI07</accession>
<gene>
    <name evidence="4" type="ORF">PBIL07802_LOCUS20749</name>
</gene>
<comment type="similarity">
    <text evidence="2">Belongs to the eukaryotic/archaeal RNase P protein component 1 family.</text>
</comment>
<dbReference type="GO" id="GO:0000172">
    <property type="term" value="C:ribonuclease MRP complex"/>
    <property type="evidence" value="ECO:0007669"/>
    <property type="project" value="InterPro"/>
</dbReference>
<dbReference type="SMART" id="SM00538">
    <property type="entry name" value="POP4"/>
    <property type="match status" value="1"/>
</dbReference>
<feature type="region of interest" description="Disordered" evidence="3">
    <location>
        <begin position="1"/>
        <end position="21"/>
    </location>
</feature>
<comment type="subcellular location">
    <subcellularLocation>
        <location evidence="1">Nucleus</location>
    </subcellularLocation>
</comment>
<evidence type="ECO:0000313" key="4">
    <source>
        <dbReference type="EMBL" id="CAE0258486.1"/>
    </source>
</evidence>
<name>A0A7S3DI07_9EUKA</name>
<evidence type="ECO:0000256" key="3">
    <source>
        <dbReference type="SAM" id="MobiDB-lite"/>
    </source>
</evidence>
<dbReference type="GO" id="GO:0030677">
    <property type="term" value="C:ribonuclease P complex"/>
    <property type="evidence" value="ECO:0007669"/>
    <property type="project" value="InterPro"/>
</dbReference>
<organism evidence="4">
    <name type="scientific">Palpitomonas bilix</name>
    <dbReference type="NCBI Taxonomy" id="652834"/>
    <lineage>
        <taxon>Eukaryota</taxon>
        <taxon>Eukaryota incertae sedis</taxon>
    </lineage>
</organism>
<sequence length="288" mass="32453">MLLSQPSTSQNPFQTSRMSSSADALAHLDSLYGGKDAGRREVDGGYKKEARKRCNEAVVKNNKYSKEKSESRFDTTAIQERAEEELEKFIVDLVEKTGVSPEAVFSSKVKSRVLQLDSFSKRSASQAEQLRKERKDVLKRKRVNRTYSRKLRGEVLEELKSFGFEEALQLHALWEEYMKSVVEDGGSNQKPHLLEPKLLKSDLHGCIIKVEKARCASLQGIEGILVQETENMLRIVTPTCGLKSIPKIGTVLSFSVGGVRVRIYGSQMCCKSSDRISKKFKSKRTIEI</sequence>
<dbReference type="GO" id="GO:0033204">
    <property type="term" value="F:ribonuclease P RNA binding"/>
    <property type="evidence" value="ECO:0007669"/>
    <property type="project" value="InterPro"/>
</dbReference>
<dbReference type="InterPro" id="IPR036980">
    <property type="entry name" value="RNase_P/MRP_Rpp29_sf"/>
</dbReference>
<protein>
    <submittedName>
        <fullName evidence="4">Uncharacterized protein</fullName>
    </submittedName>
</protein>
<dbReference type="PANTHER" id="PTHR13348">
    <property type="entry name" value="RIBONUCLEASE P SUBUNIT P29"/>
    <property type="match status" value="1"/>
</dbReference>
<dbReference type="Gene3D" id="2.30.30.210">
    <property type="entry name" value="Ribonuclease P/MRP, subunit p29"/>
    <property type="match status" value="1"/>
</dbReference>